<evidence type="ECO:0000313" key="16">
    <source>
        <dbReference type="Proteomes" id="UP000887540"/>
    </source>
</evidence>
<keyword evidence="5" id="KW-0109">Calcium transport</keyword>
<organism evidence="16 17">
    <name type="scientific">Acrobeloides nanus</name>
    <dbReference type="NCBI Taxonomy" id="290746"/>
    <lineage>
        <taxon>Eukaryota</taxon>
        <taxon>Metazoa</taxon>
        <taxon>Ecdysozoa</taxon>
        <taxon>Nematoda</taxon>
        <taxon>Chromadorea</taxon>
        <taxon>Rhabditida</taxon>
        <taxon>Tylenchina</taxon>
        <taxon>Cephalobomorpha</taxon>
        <taxon>Cephaloboidea</taxon>
        <taxon>Cephalobidae</taxon>
        <taxon>Acrobeloides</taxon>
    </lineage>
</organism>
<keyword evidence="8" id="KW-0256">Endoplasmic reticulum</keyword>
<dbReference type="WBParaSite" id="ACRNAN_scaffold1368.g20730.t1">
    <property type="protein sequence ID" value="ACRNAN_scaffold1368.g20730.t1"/>
    <property type="gene ID" value="ACRNAN_scaffold1368.g20730"/>
</dbReference>
<feature type="region of interest" description="Disordered" evidence="14">
    <location>
        <begin position="557"/>
        <end position="602"/>
    </location>
</feature>
<evidence type="ECO:0000256" key="11">
    <source>
        <dbReference type="ARBA" id="ARBA00023065"/>
    </source>
</evidence>
<dbReference type="GO" id="GO:0006816">
    <property type="term" value="P:calcium ion transport"/>
    <property type="evidence" value="ECO:0007669"/>
    <property type="project" value="UniProtKB-KW"/>
</dbReference>
<dbReference type="InterPro" id="IPR009567">
    <property type="entry name" value="SARAF"/>
</dbReference>
<keyword evidence="11" id="KW-0406">Ion transport</keyword>
<evidence type="ECO:0000256" key="5">
    <source>
        <dbReference type="ARBA" id="ARBA00022568"/>
    </source>
</evidence>
<comment type="similarity">
    <text evidence="2">Belongs to the SARAF family.</text>
</comment>
<evidence type="ECO:0000256" key="7">
    <source>
        <dbReference type="ARBA" id="ARBA00022729"/>
    </source>
</evidence>
<accession>A0A914CRI5</accession>
<feature type="transmembrane region" description="Helical" evidence="15">
    <location>
        <begin position="292"/>
        <end position="308"/>
    </location>
</feature>
<protein>
    <recommendedName>
        <fullName evidence="3">Store-operated calcium entry-associated regulatory factor</fullName>
    </recommendedName>
    <alternativeName>
        <fullName evidence="13">Transmembrane protein 66</fullName>
    </alternativeName>
</protein>
<evidence type="ECO:0000256" key="1">
    <source>
        <dbReference type="ARBA" id="ARBA00004115"/>
    </source>
</evidence>
<keyword evidence="16" id="KW-1185">Reference proteome</keyword>
<evidence type="ECO:0000256" key="10">
    <source>
        <dbReference type="ARBA" id="ARBA00022989"/>
    </source>
</evidence>
<dbReference type="Pfam" id="PF06682">
    <property type="entry name" value="SARAF"/>
    <property type="match status" value="1"/>
</dbReference>
<feature type="compositionally biased region" description="Basic and acidic residues" evidence="14">
    <location>
        <begin position="563"/>
        <end position="574"/>
    </location>
</feature>
<dbReference type="GO" id="GO:0005789">
    <property type="term" value="C:endoplasmic reticulum membrane"/>
    <property type="evidence" value="ECO:0007669"/>
    <property type="project" value="UniProtKB-SubCell"/>
</dbReference>
<reference evidence="17" key="1">
    <citation type="submission" date="2022-11" db="UniProtKB">
        <authorList>
            <consortium name="WormBaseParasite"/>
        </authorList>
    </citation>
    <scope>IDENTIFICATION</scope>
</reference>
<feature type="transmembrane region" description="Helical" evidence="15">
    <location>
        <begin position="444"/>
        <end position="462"/>
    </location>
</feature>
<dbReference type="PANTHER" id="PTHR15929:SF0">
    <property type="entry name" value="STORE-OPERATED CALCIUM ENTRY-ASSOCIATED REGULATORY FACTOR"/>
    <property type="match status" value="1"/>
</dbReference>
<comment type="subcellular location">
    <subcellularLocation>
        <location evidence="1">Endoplasmic reticulum membrane</location>
        <topology evidence="1">Single-pass type I membrane protein</topology>
    </subcellularLocation>
</comment>
<dbReference type="PANTHER" id="PTHR15929">
    <property type="entry name" value="STORE-OPERATED CALCIUM ENTRY-ASSOCIATED REGULATORY FACTOR"/>
    <property type="match status" value="1"/>
</dbReference>
<feature type="region of interest" description="Disordered" evidence="14">
    <location>
        <begin position="474"/>
        <end position="531"/>
    </location>
</feature>
<keyword evidence="10 15" id="KW-1133">Transmembrane helix</keyword>
<evidence type="ECO:0000256" key="8">
    <source>
        <dbReference type="ARBA" id="ARBA00022824"/>
    </source>
</evidence>
<evidence type="ECO:0000256" key="12">
    <source>
        <dbReference type="ARBA" id="ARBA00023136"/>
    </source>
</evidence>
<keyword evidence="4" id="KW-0813">Transport</keyword>
<keyword evidence="12 15" id="KW-0472">Membrane</keyword>
<evidence type="ECO:0000256" key="9">
    <source>
        <dbReference type="ARBA" id="ARBA00022837"/>
    </source>
</evidence>
<dbReference type="AlphaFoldDB" id="A0A914CRI5"/>
<dbReference type="GO" id="GO:2001256">
    <property type="term" value="P:regulation of store-operated calcium entry"/>
    <property type="evidence" value="ECO:0007669"/>
    <property type="project" value="InterPro"/>
</dbReference>
<sequence length="602" mass="67845">MELSLAYMVHLMLIILYICSFVSHKKHRIKSNIQKIEARLLYQGFISAIPCLLMITFHHLVRVSIVSLLGSYWCTSHRPLVFLWFNKELRKDYMKTFGLKKIVETIKKIKRGPNAIYSVETQTAYAELDTSFFYYHPSEGIVKFTILMELSLAYMVHLILVILYICSCISYKRHVIKSNTLKIEERLLYQGFISAIPCLVMVTTHHLKIEDMGWERIEHPPYSPDISPSDYYLFRSLEYWLRGRSSEPPKKCAKVLRNSLSLRPENGTAVGSIILKINSRSLKMFCRIRSKLYLSIVIFFLFTIFHSTEAQRALLRDVQTLTLYRGQYTTGRRSSPVPQLQCIGGTAAGKYSPKSVQCYNRGFDGRDVQWECKAEMSDDFQFGRISVTCEGYDYPEDPYILAGSCGLEYELDYTGRGAQHYGKKTPSAPPLYGHNDKSWFDGSTIIYIIIAAFIIYLIYSIVTSDGQAGGYRAGGGGGSGFDDHRPGYPPGGNPPPPGWFRRPPTAPPSYDESMGFGKTGPSTSTNQSSGPGFFTGLGLGALGGYLWGNSGTYRRRHFGPSQFERDTGFYDNSHDQPSTSHWSPGPSTSSHTSSGYGGTSRR</sequence>
<feature type="transmembrane region" description="Helical" evidence="15">
    <location>
        <begin position="36"/>
        <end position="57"/>
    </location>
</feature>
<dbReference type="InterPro" id="IPR036397">
    <property type="entry name" value="RNaseH_sf"/>
</dbReference>
<feature type="compositionally biased region" description="Low complexity" evidence="14">
    <location>
        <begin position="577"/>
        <end position="594"/>
    </location>
</feature>
<evidence type="ECO:0000256" key="13">
    <source>
        <dbReference type="ARBA" id="ARBA00031116"/>
    </source>
</evidence>
<name>A0A914CRI5_9BILA</name>
<keyword evidence="9" id="KW-0106">Calcium</keyword>
<evidence type="ECO:0000256" key="6">
    <source>
        <dbReference type="ARBA" id="ARBA00022692"/>
    </source>
</evidence>
<dbReference type="Proteomes" id="UP000887540">
    <property type="component" value="Unplaced"/>
</dbReference>
<evidence type="ECO:0000256" key="15">
    <source>
        <dbReference type="SAM" id="Phobius"/>
    </source>
</evidence>
<dbReference type="GO" id="GO:0003676">
    <property type="term" value="F:nucleic acid binding"/>
    <property type="evidence" value="ECO:0007669"/>
    <property type="project" value="InterPro"/>
</dbReference>
<feature type="compositionally biased region" description="Polar residues" evidence="14">
    <location>
        <begin position="520"/>
        <end position="529"/>
    </location>
</feature>
<keyword evidence="6 15" id="KW-0812">Transmembrane</keyword>
<evidence type="ECO:0000256" key="2">
    <source>
        <dbReference type="ARBA" id="ARBA00006833"/>
    </source>
</evidence>
<proteinExistence type="inferred from homology"/>
<dbReference type="Gene3D" id="3.30.420.10">
    <property type="entry name" value="Ribonuclease H-like superfamily/Ribonuclease H"/>
    <property type="match status" value="1"/>
</dbReference>
<feature type="compositionally biased region" description="Pro residues" evidence="14">
    <location>
        <begin position="487"/>
        <end position="498"/>
    </location>
</feature>
<evidence type="ECO:0000256" key="3">
    <source>
        <dbReference type="ARBA" id="ARBA00016584"/>
    </source>
</evidence>
<evidence type="ECO:0000256" key="4">
    <source>
        <dbReference type="ARBA" id="ARBA00022448"/>
    </source>
</evidence>
<feature type="transmembrane region" description="Helical" evidence="15">
    <location>
        <begin position="6"/>
        <end position="24"/>
    </location>
</feature>
<evidence type="ECO:0000313" key="17">
    <source>
        <dbReference type="WBParaSite" id="ACRNAN_scaffold1368.g20730.t1"/>
    </source>
</evidence>
<keyword evidence="7" id="KW-0732">Signal</keyword>
<feature type="transmembrane region" description="Helical" evidence="15">
    <location>
        <begin position="152"/>
        <end position="172"/>
    </location>
</feature>
<evidence type="ECO:0000256" key="14">
    <source>
        <dbReference type="SAM" id="MobiDB-lite"/>
    </source>
</evidence>